<dbReference type="Proteomes" id="UP000580250">
    <property type="component" value="Unassembled WGS sequence"/>
</dbReference>
<feature type="compositionally biased region" description="Low complexity" evidence="1">
    <location>
        <begin position="8"/>
        <end position="27"/>
    </location>
</feature>
<dbReference type="GO" id="GO:0033192">
    <property type="term" value="F:calmodulin-dependent protein phosphatase activity"/>
    <property type="evidence" value="ECO:0007669"/>
    <property type="project" value="InterPro"/>
</dbReference>
<dbReference type="AlphaFoldDB" id="A0A6V7ULC1"/>
<dbReference type="InterPro" id="IPR029052">
    <property type="entry name" value="Metallo-depent_PP-like"/>
</dbReference>
<evidence type="ECO:0000256" key="1">
    <source>
        <dbReference type="SAM" id="MobiDB-lite"/>
    </source>
</evidence>
<proteinExistence type="predicted"/>
<dbReference type="Gene3D" id="3.60.21.10">
    <property type="match status" value="1"/>
</dbReference>
<dbReference type="GO" id="GO:0097720">
    <property type="term" value="P:calcineurin-mediated signaling"/>
    <property type="evidence" value="ECO:0007669"/>
    <property type="project" value="InterPro"/>
</dbReference>
<dbReference type="PANTHER" id="PTHR45673">
    <property type="entry name" value="SERINE/THREONINE-PROTEIN PHOSPHATASE 2B CATALYTIC SUBUNIT 1-RELATED"/>
    <property type="match status" value="1"/>
</dbReference>
<dbReference type="InterPro" id="IPR043360">
    <property type="entry name" value="PP2B"/>
</dbReference>
<dbReference type="EMBL" id="CAJEWN010000076">
    <property type="protein sequence ID" value="CAD2159888.1"/>
    <property type="molecule type" value="Genomic_DNA"/>
</dbReference>
<organism evidence="2 3">
    <name type="scientific">Meloidogyne enterolobii</name>
    <name type="common">Root-knot nematode worm</name>
    <name type="synonym">Meloidogyne mayaguensis</name>
    <dbReference type="NCBI Taxonomy" id="390850"/>
    <lineage>
        <taxon>Eukaryota</taxon>
        <taxon>Metazoa</taxon>
        <taxon>Ecdysozoa</taxon>
        <taxon>Nematoda</taxon>
        <taxon>Chromadorea</taxon>
        <taxon>Rhabditida</taxon>
        <taxon>Tylenchina</taxon>
        <taxon>Tylenchomorpha</taxon>
        <taxon>Tylenchoidea</taxon>
        <taxon>Meloidogynidae</taxon>
        <taxon>Meloidogyninae</taxon>
        <taxon>Meloidogyne</taxon>
    </lineage>
</organism>
<feature type="region of interest" description="Disordered" evidence="1">
    <location>
        <begin position="1"/>
        <end position="47"/>
    </location>
</feature>
<accession>A0A6V7ULC1</accession>
<protein>
    <submittedName>
        <fullName evidence="2">Uncharacterized protein</fullName>
    </submittedName>
</protein>
<evidence type="ECO:0000313" key="3">
    <source>
        <dbReference type="Proteomes" id="UP000580250"/>
    </source>
</evidence>
<reference evidence="2 3" key="1">
    <citation type="submission" date="2020-08" db="EMBL/GenBank/DDBJ databases">
        <authorList>
            <person name="Koutsovoulos G."/>
            <person name="Danchin GJ E."/>
        </authorList>
    </citation>
    <scope>NUCLEOTIDE SEQUENCE [LARGE SCALE GENOMIC DNA]</scope>
</reference>
<evidence type="ECO:0000313" key="2">
    <source>
        <dbReference type="EMBL" id="CAD2159888.1"/>
    </source>
</evidence>
<gene>
    <name evidence="2" type="ORF">MENT_LOCUS13959</name>
</gene>
<dbReference type="OrthoDB" id="5593063at2759"/>
<comment type="caution">
    <text evidence="2">The sequence shown here is derived from an EMBL/GenBank/DDBJ whole genome shotgun (WGS) entry which is preliminary data.</text>
</comment>
<sequence length="141" mass="15652">MASVATDPSSAATNASASGANSPTSAAQTSIAAVRRPQPTHSTTERVIKSVQFPISEKLTLEEVYDRRTGKPRGDLLKEHFIKEGRIEEEAALRIINGNLCIVFLELPFFLRVYCIVSARKNYARYRGACHGVWRYSRPVL</sequence>
<name>A0A6V7ULC1_MELEN</name>